<dbReference type="PANTHER" id="PTHR30204:SF69">
    <property type="entry name" value="MERR-FAMILY TRANSCRIPTIONAL REGULATOR"/>
    <property type="match status" value="1"/>
</dbReference>
<dbReference type="RefSeq" id="WP_133997285.1">
    <property type="nucleotide sequence ID" value="NZ_SODV01000002.1"/>
</dbReference>
<dbReference type="PANTHER" id="PTHR30204">
    <property type="entry name" value="REDOX-CYCLING DRUG-SENSING TRANSCRIPTIONAL ACTIVATOR SOXR"/>
    <property type="match status" value="1"/>
</dbReference>
<organism evidence="6 7">
    <name type="scientific">Dinghuibacter silviterrae</name>
    <dbReference type="NCBI Taxonomy" id="1539049"/>
    <lineage>
        <taxon>Bacteria</taxon>
        <taxon>Pseudomonadati</taxon>
        <taxon>Bacteroidota</taxon>
        <taxon>Chitinophagia</taxon>
        <taxon>Chitinophagales</taxon>
        <taxon>Chitinophagaceae</taxon>
        <taxon>Dinghuibacter</taxon>
    </lineage>
</organism>
<comment type="caution">
    <text evidence="6">The sequence shown here is derived from an EMBL/GenBank/DDBJ whole genome shotgun (WGS) entry which is preliminary data.</text>
</comment>
<dbReference type="Gene3D" id="1.10.1660.10">
    <property type="match status" value="1"/>
</dbReference>
<evidence type="ECO:0000256" key="1">
    <source>
        <dbReference type="ARBA" id="ARBA00022491"/>
    </source>
</evidence>
<dbReference type="InterPro" id="IPR009061">
    <property type="entry name" value="DNA-bd_dom_put_sf"/>
</dbReference>
<dbReference type="SMART" id="SM00422">
    <property type="entry name" value="HTH_MERR"/>
    <property type="match status" value="1"/>
</dbReference>
<evidence type="ECO:0000256" key="2">
    <source>
        <dbReference type="ARBA" id="ARBA00023015"/>
    </source>
</evidence>
<keyword evidence="3 6" id="KW-0238">DNA-binding</keyword>
<keyword evidence="2" id="KW-0805">Transcription regulation</keyword>
<evidence type="ECO:0000259" key="5">
    <source>
        <dbReference type="PROSITE" id="PS50937"/>
    </source>
</evidence>
<dbReference type="GO" id="GO:0003700">
    <property type="term" value="F:DNA-binding transcription factor activity"/>
    <property type="evidence" value="ECO:0007669"/>
    <property type="project" value="InterPro"/>
</dbReference>
<evidence type="ECO:0000256" key="4">
    <source>
        <dbReference type="ARBA" id="ARBA00023163"/>
    </source>
</evidence>
<dbReference type="GO" id="GO:0003677">
    <property type="term" value="F:DNA binding"/>
    <property type="evidence" value="ECO:0007669"/>
    <property type="project" value="UniProtKB-KW"/>
</dbReference>
<dbReference type="Pfam" id="PF13411">
    <property type="entry name" value="MerR_1"/>
    <property type="match status" value="1"/>
</dbReference>
<sequence>MRIGELSRKSGFSKDTIRFYEKKGLIRLEDRTRNRFAFKDYPESVLRRLCAIRQIKEYGFTLQETLGIITLMEEGVMQPERGIRYVQRKIARIDETIRQLVATRTKLASIVSEDAAGRCVIGDIMEGCL</sequence>
<dbReference type="Proteomes" id="UP000294498">
    <property type="component" value="Unassembled WGS sequence"/>
</dbReference>
<dbReference type="PROSITE" id="PS50937">
    <property type="entry name" value="HTH_MERR_2"/>
    <property type="match status" value="1"/>
</dbReference>
<dbReference type="InterPro" id="IPR000551">
    <property type="entry name" value="MerR-type_HTH_dom"/>
</dbReference>
<evidence type="ECO:0000256" key="3">
    <source>
        <dbReference type="ARBA" id="ARBA00023125"/>
    </source>
</evidence>
<gene>
    <name evidence="6" type="ORF">EDB95_4419</name>
</gene>
<dbReference type="SUPFAM" id="SSF46955">
    <property type="entry name" value="Putative DNA-binding domain"/>
    <property type="match status" value="1"/>
</dbReference>
<keyword evidence="4" id="KW-0804">Transcription</keyword>
<proteinExistence type="predicted"/>
<dbReference type="EMBL" id="SODV01000002">
    <property type="protein sequence ID" value="TDW96586.1"/>
    <property type="molecule type" value="Genomic_DNA"/>
</dbReference>
<evidence type="ECO:0000313" key="6">
    <source>
        <dbReference type="EMBL" id="TDW96586.1"/>
    </source>
</evidence>
<dbReference type="InterPro" id="IPR047057">
    <property type="entry name" value="MerR_fam"/>
</dbReference>
<accession>A0A4R8DHJ8</accession>
<evidence type="ECO:0000313" key="7">
    <source>
        <dbReference type="Proteomes" id="UP000294498"/>
    </source>
</evidence>
<keyword evidence="1" id="KW-0678">Repressor</keyword>
<keyword evidence="7" id="KW-1185">Reference proteome</keyword>
<protein>
    <submittedName>
        <fullName evidence="6">DNA-binding transcriptional MerR regulator</fullName>
    </submittedName>
</protein>
<name>A0A4R8DHJ8_9BACT</name>
<reference evidence="6 7" key="1">
    <citation type="submission" date="2019-03" db="EMBL/GenBank/DDBJ databases">
        <title>Genomic Encyclopedia of Type Strains, Phase IV (KMG-IV): sequencing the most valuable type-strain genomes for metagenomic binning, comparative biology and taxonomic classification.</title>
        <authorList>
            <person name="Goeker M."/>
        </authorList>
    </citation>
    <scope>NUCLEOTIDE SEQUENCE [LARGE SCALE GENOMIC DNA]</scope>
    <source>
        <strain evidence="6 7">DSM 100059</strain>
    </source>
</reference>
<dbReference type="OrthoDB" id="9791488at2"/>
<feature type="domain" description="HTH merR-type" evidence="5">
    <location>
        <begin position="1"/>
        <end position="71"/>
    </location>
</feature>
<dbReference type="AlphaFoldDB" id="A0A4R8DHJ8"/>